<evidence type="ECO:0000313" key="8">
    <source>
        <dbReference type="Proteomes" id="UP000015105"/>
    </source>
</evidence>
<dbReference type="GO" id="GO:0098552">
    <property type="term" value="C:side of membrane"/>
    <property type="evidence" value="ECO:0007669"/>
    <property type="project" value="UniProtKB-KW"/>
</dbReference>
<reference evidence="8" key="1">
    <citation type="journal article" date="2014" name="Science">
        <title>Ancient hybridizations among the ancestral genomes of bread wheat.</title>
        <authorList>
            <consortium name="International Wheat Genome Sequencing Consortium,"/>
            <person name="Marcussen T."/>
            <person name="Sandve S.R."/>
            <person name="Heier L."/>
            <person name="Spannagl M."/>
            <person name="Pfeifer M."/>
            <person name="Jakobsen K.S."/>
            <person name="Wulff B.B."/>
            <person name="Steuernagel B."/>
            <person name="Mayer K.F."/>
            <person name="Olsen O.A."/>
        </authorList>
    </citation>
    <scope>NUCLEOTIDE SEQUENCE [LARGE SCALE GENOMIC DNA]</scope>
    <source>
        <strain evidence="8">cv. AL8/78</strain>
    </source>
</reference>
<reference evidence="7" key="4">
    <citation type="submission" date="2019-03" db="UniProtKB">
        <authorList>
            <consortium name="EnsemblPlants"/>
        </authorList>
    </citation>
    <scope>IDENTIFICATION</scope>
</reference>
<dbReference type="EnsemblPlants" id="AET4Gv20140200.4">
    <property type="protein sequence ID" value="AET4Gv20140200.4"/>
    <property type="gene ID" value="AET4Gv20140200"/>
</dbReference>
<feature type="region of interest" description="Disordered" evidence="6">
    <location>
        <begin position="20"/>
        <end position="126"/>
    </location>
</feature>
<keyword evidence="3" id="KW-0449">Lipoprotein</keyword>
<feature type="compositionally biased region" description="Basic and acidic residues" evidence="6">
    <location>
        <begin position="57"/>
        <end position="71"/>
    </location>
</feature>
<keyword evidence="3" id="KW-0325">Glycoprotein</keyword>
<sequence length="328" mass="37233">RRVVPAGAGALLRCESAGQVQGFKNQKTPPESMRWPCSWLPRPPRVPLPVRPRPRPRLGEARDRALPDHQPRGLRPRRRQPHGRRLRHRRPFPRAVGSRVERHRPRRRHQGAVQHQRARRGLPHRALRLRHHRVRLREPPVPRGQHHRRARVQRGRLHARGLWRGGRLRGRRAGRRHHHLRPHRRRVRGPPRHRPPPVPPLRLQGRGAALLPPARVPQSIVNPVQPTLATECNEAGRFMLNITRFNGSVAIDTGVVQASHTCTVFDQNPVAIFAVSKVLLPKEMFGRGNTASPRAAAPPATMTPDLSDGLRTPPTKLSSPPALRGQDN</sequence>
<evidence type="ECO:0000256" key="4">
    <source>
        <dbReference type="ARBA" id="ARBA00022729"/>
    </source>
</evidence>
<name>A0A453HC57_AEGTS</name>
<dbReference type="AlphaFoldDB" id="A0A453HC57"/>
<keyword evidence="5" id="KW-0472">Membrane</keyword>
<evidence type="ECO:0000256" key="3">
    <source>
        <dbReference type="ARBA" id="ARBA00022622"/>
    </source>
</evidence>
<evidence type="ECO:0000256" key="6">
    <source>
        <dbReference type="SAM" id="MobiDB-lite"/>
    </source>
</evidence>
<feature type="compositionally biased region" description="Basic residues" evidence="6">
    <location>
        <begin position="171"/>
        <end position="195"/>
    </location>
</feature>
<dbReference type="STRING" id="200361.A0A453HC57"/>
<evidence type="ECO:0000256" key="5">
    <source>
        <dbReference type="ARBA" id="ARBA00023136"/>
    </source>
</evidence>
<reference evidence="7" key="3">
    <citation type="journal article" date="2017" name="Nature">
        <title>Genome sequence of the progenitor of the wheat D genome Aegilops tauschii.</title>
        <authorList>
            <person name="Luo M.C."/>
            <person name="Gu Y.Q."/>
            <person name="Puiu D."/>
            <person name="Wang H."/>
            <person name="Twardziok S.O."/>
            <person name="Deal K.R."/>
            <person name="Huo N."/>
            <person name="Zhu T."/>
            <person name="Wang L."/>
            <person name="Wang Y."/>
            <person name="McGuire P.E."/>
            <person name="Liu S."/>
            <person name="Long H."/>
            <person name="Ramasamy R.K."/>
            <person name="Rodriguez J.C."/>
            <person name="Van S.L."/>
            <person name="Yuan L."/>
            <person name="Wang Z."/>
            <person name="Xia Z."/>
            <person name="Xiao L."/>
            <person name="Anderson O.D."/>
            <person name="Ouyang S."/>
            <person name="Liang Y."/>
            <person name="Zimin A.V."/>
            <person name="Pertea G."/>
            <person name="Qi P."/>
            <person name="Bennetzen J.L."/>
            <person name="Dai X."/>
            <person name="Dawson M.W."/>
            <person name="Muller H.G."/>
            <person name="Kugler K."/>
            <person name="Rivarola-Duarte L."/>
            <person name="Spannagl M."/>
            <person name="Mayer K.F.X."/>
            <person name="Lu F.H."/>
            <person name="Bevan M.W."/>
            <person name="Leroy P."/>
            <person name="Li P."/>
            <person name="You F.M."/>
            <person name="Sun Q."/>
            <person name="Liu Z."/>
            <person name="Lyons E."/>
            <person name="Wicker T."/>
            <person name="Salzberg S.L."/>
            <person name="Devos K.M."/>
            <person name="Dvorak J."/>
        </authorList>
    </citation>
    <scope>NUCLEOTIDE SEQUENCE [LARGE SCALE GENOMIC DNA]</scope>
    <source>
        <strain evidence="7">cv. AL8/78</strain>
    </source>
</reference>
<feature type="compositionally biased region" description="Polar residues" evidence="6">
    <location>
        <begin position="20"/>
        <end position="29"/>
    </location>
</feature>
<organism evidence="7 8">
    <name type="scientific">Aegilops tauschii subsp. strangulata</name>
    <name type="common">Goatgrass</name>
    <dbReference type="NCBI Taxonomy" id="200361"/>
    <lineage>
        <taxon>Eukaryota</taxon>
        <taxon>Viridiplantae</taxon>
        <taxon>Streptophyta</taxon>
        <taxon>Embryophyta</taxon>
        <taxon>Tracheophyta</taxon>
        <taxon>Spermatophyta</taxon>
        <taxon>Magnoliopsida</taxon>
        <taxon>Liliopsida</taxon>
        <taxon>Poales</taxon>
        <taxon>Poaceae</taxon>
        <taxon>BOP clade</taxon>
        <taxon>Pooideae</taxon>
        <taxon>Triticodae</taxon>
        <taxon>Triticeae</taxon>
        <taxon>Triticinae</taxon>
        <taxon>Aegilops</taxon>
    </lineage>
</organism>
<feature type="region of interest" description="Disordered" evidence="6">
    <location>
        <begin position="289"/>
        <end position="328"/>
    </location>
</feature>
<dbReference type="GO" id="GO:0005886">
    <property type="term" value="C:plasma membrane"/>
    <property type="evidence" value="ECO:0007669"/>
    <property type="project" value="UniProtKB-SubCell"/>
</dbReference>
<dbReference type="GO" id="GO:0009834">
    <property type="term" value="P:plant-type secondary cell wall biogenesis"/>
    <property type="evidence" value="ECO:0007669"/>
    <property type="project" value="TreeGrafter"/>
</dbReference>
<reference evidence="7" key="5">
    <citation type="journal article" date="2021" name="G3 (Bethesda)">
        <title>Aegilops tauschii genome assembly Aet v5.0 features greater sequence contiguity and improved annotation.</title>
        <authorList>
            <person name="Wang L."/>
            <person name="Zhu T."/>
            <person name="Rodriguez J.C."/>
            <person name="Deal K.R."/>
            <person name="Dubcovsky J."/>
            <person name="McGuire P.E."/>
            <person name="Lux T."/>
            <person name="Spannagl M."/>
            <person name="Mayer K.F.X."/>
            <person name="Baldrich P."/>
            <person name="Meyers B.C."/>
            <person name="Huo N."/>
            <person name="Gu Y.Q."/>
            <person name="Zhou H."/>
            <person name="Devos K.M."/>
            <person name="Bennetzen J.L."/>
            <person name="Unver T."/>
            <person name="Budak H."/>
            <person name="Gulick P.J."/>
            <person name="Galiba G."/>
            <person name="Kalapos B."/>
            <person name="Nelson D.R."/>
            <person name="Li P."/>
            <person name="You F.M."/>
            <person name="Luo M.C."/>
            <person name="Dvorak J."/>
        </authorList>
    </citation>
    <scope>NUCLEOTIDE SEQUENCE [LARGE SCALE GENOMIC DNA]</scope>
    <source>
        <strain evidence="7">cv. AL8/78</strain>
    </source>
</reference>
<reference evidence="8" key="2">
    <citation type="journal article" date="2017" name="Nat. Plants">
        <title>The Aegilops tauschii genome reveals multiple impacts of transposons.</title>
        <authorList>
            <person name="Zhao G."/>
            <person name="Zou C."/>
            <person name="Li K."/>
            <person name="Wang K."/>
            <person name="Li T."/>
            <person name="Gao L."/>
            <person name="Zhang X."/>
            <person name="Wang H."/>
            <person name="Yang Z."/>
            <person name="Liu X."/>
            <person name="Jiang W."/>
            <person name="Mao L."/>
            <person name="Kong X."/>
            <person name="Jiao Y."/>
            <person name="Jia J."/>
        </authorList>
    </citation>
    <scope>NUCLEOTIDE SEQUENCE [LARGE SCALE GENOMIC DNA]</scope>
    <source>
        <strain evidence="8">cv. AL8/78</strain>
    </source>
</reference>
<feature type="region of interest" description="Disordered" evidence="6">
    <location>
        <begin position="171"/>
        <end position="199"/>
    </location>
</feature>
<dbReference type="PANTHER" id="PTHR32077:SF86">
    <property type="entry name" value="FAS1 DOMAIN-CONTAINING PROTEIN SELMODRAFT_448915"/>
    <property type="match status" value="1"/>
</dbReference>
<keyword evidence="4" id="KW-0732">Signal</keyword>
<dbReference type="Gramene" id="AET4Gv20140200.4">
    <property type="protein sequence ID" value="AET4Gv20140200.4"/>
    <property type="gene ID" value="AET4Gv20140200"/>
</dbReference>
<keyword evidence="2" id="KW-1003">Cell membrane</keyword>
<keyword evidence="3" id="KW-0336">GPI-anchor</keyword>
<feature type="compositionally biased region" description="Basic residues" evidence="6">
    <location>
        <begin position="101"/>
        <end position="126"/>
    </location>
</feature>
<protein>
    <submittedName>
        <fullName evidence="7">Uncharacterized protein</fullName>
    </submittedName>
</protein>
<comment type="subcellular location">
    <subcellularLocation>
        <location evidence="1">Cell membrane</location>
        <topology evidence="1">Lipid-anchor</topology>
        <topology evidence="1">GPI-anchor</topology>
    </subcellularLocation>
</comment>
<feature type="compositionally biased region" description="Low complexity" evidence="6">
    <location>
        <begin position="290"/>
        <end position="304"/>
    </location>
</feature>
<evidence type="ECO:0000313" key="7">
    <source>
        <dbReference type="EnsemblPlants" id="AET4Gv20140200.4"/>
    </source>
</evidence>
<feature type="compositionally biased region" description="Pro residues" evidence="6">
    <location>
        <begin position="41"/>
        <end position="51"/>
    </location>
</feature>
<proteinExistence type="predicted"/>
<feature type="compositionally biased region" description="Basic residues" evidence="6">
    <location>
        <begin position="72"/>
        <end position="92"/>
    </location>
</feature>
<evidence type="ECO:0000256" key="1">
    <source>
        <dbReference type="ARBA" id="ARBA00004609"/>
    </source>
</evidence>
<evidence type="ECO:0000256" key="2">
    <source>
        <dbReference type="ARBA" id="ARBA00022475"/>
    </source>
</evidence>
<dbReference type="Proteomes" id="UP000015105">
    <property type="component" value="Chromosome 4D"/>
</dbReference>
<dbReference type="InterPro" id="IPR045003">
    <property type="entry name" value="FLA_A"/>
</dbReference>
<keyword evidence="8" id="KW-1185">Reference proteome</keyword>
<dbReference type="PANTHER" id="PTHR32077">
    <property type="entry name" value="FASCICLIN-LIKE ARABINOGALACTAN PROTEIN"/>
    <property type="match status" value="1"/>
</dbReference>
<accession>A0A453HC57</accession>